<dbReference type="Proteomes" id="UP000188268">
    <property type="component" value="Unassembled WGS sequence"/>
</dbReference>
<keyword evidence="2" id="KW-1185">Reference proteome</keyword>
<evidence type="ECO:0000313" key="2">
    <source>
        <dbReference type="Proteomes" id="UP000188268"/>
    </source>
</evidence>
<accession>A0A1R3FZS7</accession>
<dbReference type="Gramene" id="OMO51334">
    <property type="protein sequence ID" value="OMO51334"/>
    <property type="gene ID" value="CCACVL1_29845"/>
</dbReference>
<gene>
    <name evidence="1" type="ORF">CCACVL1_29845</name>
</gene>
<protein>
    <submittedName>
        <fullName evidence="1">Uncharacterized protein</fullName>
    </submittedName>
</protein>
<proteinExistence type="predicted"/>
<dbReference type="AlphaFoldDB" id="A0A1R3FZS7"/>
<evidence type="ECO:0000313" key="1">
    <source>
        <dbReference type="EMBL" id="OMO51334.1"/>
    </source>
</evidence>
<name>A0A1R3FZS7_COCAP</name>
<dbReference type="EMBL" id="AWWV01015860">
    <property type="protein sequence ID" value="OMO51334.1"/>
    <property type="molecule type" value="Genomic_DNA"/>
</dbReference>
<organism evidence="1 2">
    <name type="scientific">Corchorus capsularis</name>
    <name type="common">Jute</name>
    <dbReference type="NCBI Taxonomy" id="210143"/>
    <lineage>
        <taxon>Eukaryota</taxon>
        <taxon>Viridiplantae</taxon>
        <taxon>Streptophyta</taxon>
        <taxon>Embryophyta</taxon>
        <taxon>Tracheophyta</taxon>
        <taxon>Spermatophyta</taxon>
        <taxon>Magnoliopsida</taxon>
        <taxon>eudicotyledons</taxon>
        <taxon>Gunneridae</taxon>
        <taxon>Pentapetalae</taxon>
        <taxon>rosids</taxon>
        <taxon>malvids</taxon>
        <taxon>Malvales</taxon>
        <taxon>Malvaceae</taxon>
        <taxon>Grewioideae</taxon>
        <taxon>Apeibeae</taxon>
        <taxon>Corchorus</taxon>
    </lineage>
</organism>
<sequence length="53" mass="5813">MAASGSLKSASLLHFELEVRKSQQPATTRPSACLQTAMTAPPPTFLVYFEWQS</sequence>
<comment type="caution">
    <text evidence="1">The sequence shown here is derived from an EMBL/GenBank/DDBJ whole genome shotgun (WGS) entry which is preliminary data.</text>
</comment>
<dbReference type="OrthoDB" id="10372516at2759"/>
<reference evidence="1 2" key="1">
    <citation type="submission" date="2013-09" db="EMBL/GenBank/DDBJ databases">
        <title>Corchorus capsularis genome sequencing.</title>
        <authorList>
            <person name="Alam M."/>
            <person name="Haque M.S."/>
            <person name="Islam M.S."/>
            <person name="Emdad E.M."/>
            <person name="Islam M.M."/>
            <person name="Ahmed B."/>
            <person name="Halim A."/>
            <person name="Hossen Q.M.M."/>
            <person name="Hossain M.Z."/>
            <person name="Ahmed R."/>
            <person name="Khan M.M."/>
            <person name="Islam R."/>
            <person name="Rashid M.M."/>
            <person name="Khan S.A."/>
            <person name="Rahman M.S."/>
            <person name="Alam M."/>
        </authorList>
    </citation>
    <scope>NUCLEOTIDE SEQUENCE [LARGE SCALE GENOMIC DNA]</scope>
    <source>
        <strain evidence="2">cv. CVL-1</strain>
        <tissue evidence="1">Whole seedling</tissue>
    </source>
</reference>